<protein>
    <submittedName>
        <fullName evidence="2">Uncharacterized protein</fullName>
    </submittedName>
</protein>
<feature type="compositionally biased region" description="Pro residues" evidence="1">
    <location>
        <begin position="117"/>
        <end position="136"/>
    </location>
</feature>
<evidence type="ECO:0000256" key="1">
    <source>
        <dbReference type="SAM" id="MobiDB-lite"/>
    </source>
</evidence>
<feature type="compositionally biased region" description="Pro residues" evidence="1">
    <location>
        <begin position="147"/>
        <end position="162"/>
    </location>
</feature>
<name>A0A3B0VJ14_9ZZZZ</name>
<dbReference type="EMBL" id="UOEU01000264">
    <property type="protein sequence ID" value="VAW31644.1"/>
    <property type="molecule type" value="Genomic_DNA"/>
</dbReference>
<organism evidence="2">
    <name type="scientific">hydrothermal vent metagenome</name>
    <dbReference type="NCBI Taxonomy" id="652676"/>
    <lineage>
        <taxon>unclassified sequences</taxon>
        <taxon>metagenomes</taxon>
        <taxon>ecological metagenomes</taxon>
    </lineage>
</organism>
<accession>A0A3B0VJ14</accession>
<feature type="compositionally biased region" description="Low complexity" evidence="1">
    <location>
        <begin position="137"/>
        <end position="146"/>
    </location>
</feature>
<gene>
    <name evidence="2" type="ORF">MNBD_CHLOROFLEXI01-823</name>
</gene>
<feature type="region of interest" description="Disordered" evidence="1">
    <location>
        <begin position="117"/>
        <end position="162"/>
    </location>
</feature>
<sequence length="361" mass="39567">MGDNPQMGRLLPIIFCQACDRVELEDFVKQTCFFKNYNFRWHFFLLLVLLFGTVACQNNTITEDENVQATVDTAVSLTVTAQDAPDANDEVAQVTISPTWTAVPTEVPATATVAATLPPPPTSTPPPTSIPIPTNTPLPTATASPTAIPPTTGPTQPPPPTVPPEPILGGNILVNGSFEEGWYHLNGAPEFQLPNNWNLSFDSGPTGFGSQSWDKWFPPEIRVLPRFQLPDNERDLFVRNGEYTIKAFKGNGPISLRLTQDIALQPGTYRLTVHVYPDLVASYDGGKQFSSDPGAGEILFVSPNGTGWMLFSAFGTWNTFEHLFTIDTAQTVQVGVGMRGRYALPSNGFFFDDWSLQRVEN</sequence>
<reference evidence="2" key="1">
    <citation type="submission" date="2018-06" db="EMBL/GenBank/DDBJ databases">
        <authorList>
            <person name="Zhirakovskaya E."/>
        </authorList>
    </citation>
    <scope>NUCLEOTIDE SEQUENCE</scope>
</reference>
<dbReference type="AlphaFoldDB" id="A0A3B0VJ14"/>
<evidence type="ECO:0000313" key="2">
    <source>
        <dbReference type="EMBL" id="VAW31644.1"/>
    </source>
</evidence>
<dbReference type="Gene3D" id="2.60.120.260">
    <property type="entry name" value="Galactose-binding domain-like"/>
    <property type="match status" value="1"/>
</dbReference>
<proteinExistence type="predicted"/>